<proteinExistence type="predicted"/>
<dbReference type="EMBL" id="UOFQ01000090">
    <property type="protein sequence ID" value="VAW88177.1"/>
    <property type="molecule type" value="Genomic_DNA"/>
</dbReference>
<evidence type="ECO:0000313" key="1">
    <source>
        <dbReference type="EMBL" id="VAW88177.1"/>
    </source>
</evidence>
<reference evidence="1" key="1">
    <citation type="submission" date="2018-06" db="EMBL/GenBank/DDBJ databases">
        <authorList>
            <person name="Zhirakovskaya E."/>
        </authorList>
    </citation>
    <scope>NUCLEOTIDE SEQUENCE</scope>
</reference>
<protein>
    <submittedName>
        <fullName evidence="1">Uncharacterized protein</fullName>
    </submittedName>
</protein>
<sequence length="204" mass="22733">MTTFVYSCHRAKIDSGELIRLTGIIEAYKDKHGGIALTDQNERLFEYGDQRITSEQRAAIRRGDRKVFWALRKKVGDPIADIAIPILNNRGINGKTANWLTGLKNDPVNLQKLGVLLMAEHAKAVTRDINKCIGNVPGLLSPKQVAIYHEEVFKHIGIGSFLLDSDGSWLFGGTLFNLPANLYRPIWCNACDFVSPGIGFQEDH</sequence>
<name>A0A3B0ZLH6_9ZZZZ</name>
<accession>A0A3B0ZLH6</accession>
<organism evidence="1">
    <name type="scientific">hydrothermal vent metagenome</name>
    <dbReference type="NCBI Taxonomy" id="652676"/>
    <lineage>
        <taxon>unclassified sequences</taxon>
        <taxon>metagenomes</taxon>
        <taxon>ecological metagenomes</taxon>
    </lineage>
</organism>
<dbReference type="AlphaFoldDB" id="A0A3B0ZLH6"/>
<gene>
    <name evidence="1" type="ORF">MNBD_GAMMA17-1724</name>
</gene>